<feature type="non-terminal residue" evidence="1">
    <location>
        <position position="65"/>
    </location>
</feature>
<name>A0A6A6WQ24_9PLEO</name>
<gene>
    <name evidence="1" type="ORF">K505DRAFT_192181</name>
</gene>
<dbReference type="EMBL" id="MU002584">
    <property type="protein sequence ID" value="KAF2785995.1"/>
    <property type="molecule type" value="Genomic_DNA"/>
</dbReference>
<reference evidence="1" key="1">
    <citation type="journal article" date="2020" name="Stud. Mycol.">
        <title>101 Dothideomycetes genomes: a test case for predicting lifestyles and emergence of pathogens.</title>
        <authorList>
            <person name="Haridas S."/>
            <person name="Albert R."/>
            <person name="Binder M."/>
            <person name="Bloem J."/>
            <person name="Labutti K."/>
            <person name="Salamov A."/>
            <person name="Andreopoulos B."/>
            <person name="Baker S."/>
            <person name="Barry K."/>
            <person name="Bills G."/>
            <person name="Bluhm B."/>
            <person name="Cannon C."/>
            <person name="Castanera R."/>
            <person name="Culley D."/>
            <person name="Daum C."/>
            <person name="Ezra D."/>
            <person name="Gonzalez J."/>
            <person name="Henrissat B."/>
            <person name="Kuo A."/>
            <person name="Liang C."/>
            <person name="Lipzen A."/>
            <person name="Lutzoni F."/>
            <person name="Magnuson J."/>
            <person name="Mondo S."/>
            <person name="Nolan M."/>
            <person name="Ohm R."/>
            <person name="Pangilinan J."/>
            <person name="Park H.-J."/>
            <person name="Ramirez L."/>
            <person name="Alfaro M."/>
            <person name="Sun H."/>
            <person name="Tritt A."/>
            <person name="Yoshinaga Y."/>
            <person name="Zwiers L.-H."/>
            <person name="Turgeon B."/>
            <person name="Goodwin S."/>
            <person name="Spatafora J."/>
            <person name="Crous P."/>
            <person name="Grigoriev I."/>
        </authorList>
    </citation>
    <scope>NUCLEOTIDE SEQUENCE</scope>
    <source>
        <strain evidence="1">CBS 109.77</strain>
    </source>
</reference>
<organism evidence="1 2">
    <name type="scientific">Melanomma pulvis-pyrius CBS 109.77</name>
    <dbReference type="NCBI Taxonomy" id="1314802"/>
    <lineage>
        <taxon>Eukaryota</taxon>
        <taxon>Fungi</taxon>
        <taxon>Dikarya</taxon>
        <taxon>Ascomycota</taxon>
        <taxon>Pezizomycotina</taxon>
        <taxon>Dothideomycetes</taxon>
        <taxon>Pleosporomycetidae</taxon>
        <taxon>Pleosporales</taxon>
        <taxon>Melanommataceae</taxon>
        <taxon>Melanomma</taxon>
    </lineage>
</organism>
<evidence type="ECO:0000313" key="2">
    <source>
        <dbReference type="Proteomes" id="UP000799757"/>
    </source>
</evidence>
<dbReference type="NCBIfam" id="TIGR03833">
    <property type="entry name" value="YwbE family protein"/>
    <property type="match status" value="1"/>
</dbReference>
<keyword evidence="2" id="KW-1185">Reference proteome</keyword>
<dbReference type="OrthoDB" id="20105at2759"/>
<dbReference type="AlphaFoldDB" id="A0A6A6WQ24"/>
<proteinExistence type="predicted"/>
<dbReference type="Pfam" id="PF09962">
    <property type="entry name" value="DUF2196"/>
    <property type="match status" value="1"/>
</dbReference>
<dbReference type="PANTHER" id="PTHR40069">
    <property type="entry name" value="YWBE PROTEIN"/>
    <property type="match status" value="1"/>
</dbReference>
<dbReference type="Proteomes" id="UP000799757">
    <property type="component" value="Unassembled WGS sequence"/>
</dbReference>
<feature type="non-terminal residue" evidence="1">
    <location>
        <position position="1"/>
    </location>
</feature>
<protein>
    <recommendedName>
        <fullName evidence="3">Hypervirulence associated protein TUDOR domain-containing protein</fullName>
    </recommendedName>
</protein>
<accession>A0A6A6WQ24</accession>
<evidence type="ECO:0000313" key="1">
    <source>
        <dbReference type="EMBL" id="KAF2785995.1"/>
    </source>
</evidence>
<evidence type="ECO:0008006" key="3">
    <source>
        <dbReference type="Google" id="ProtNLM"/>
    </source>
</evidence>
<dbReference type="InterPro" id="IPR019240">
    <property type="entry name" value="DUF2196"/>
</dbReference>
<sequence length="65" mass="7036">PHVPPISALRPGTPVAIILKADQPTGHRVYGIVADLLTRGDHPRGVKVRLRDGRVGRVQKVVEEA</sequence>
<dbReference type="PANTHER" id="PTHR40069:SF1">
    <property type="entry name" value="YWBE PROTEIN"/>
    <property type="match status" value="1"/>
</dbReference>